<proteinExistence type="predicted"/>
<comment type="caution">
    <text evidence="1">The sequence shown here is derived from an EMBL/GenBank/DDBJ whole genome shotgun (WGS) entry which is preliminary data.</text>
</comment>
<name>A0ABV9KRW6_9BACT</name>
<gene>
    <name evidence="1" type="ORF">ACFO6W_03320</name>
</gene>
<protein>
    <submittedName>
        <fullName evidence="1">Uncharacterized protein</fullName>
    </submittedName>
</protein>
<reference evidence="2" key="1">
    <citation type="journal article" date="2019" name="Int. J. Syst. Evol. Microbiol.">
        <title>The Global Catalogue of Microorganisms (GCM) 10K type strain sequencing project: providing services to taxonomists for standard genome sequencing and annotation.</title>
        <authorList>
            <consortium name="The Broad Institute Genomics Platform"/>
            <consortium name="The Broad Institute Genome Sequencing Center for Infectious Disease"/>
            <person name="Wu L."/>
            <person name="Ma J."/>
        </authorList>
    </citation>
    <scope>NUCLEOTIDE SEQUENCE [LARGE SCALE GENOMIC DNA]</scope>
    <source>
        <strain evidence="2">CCUG 66188</strain>
    </source>
</reference>
<organism evidence="1 2">
    <name type="scientific">Dysgonomonas termitidis</name>
    <dbReference type="NCBI Taxonomy" id="1516126"/>
    <lineage>
        <taxon>Bacteria</taxon>
        <taxon>Pseudomonadati</taxon>
        <taxon>Bacteroidota</taxon>
        <taxon>Bacteroidia</taxon>
        <taxon>Bacteroidales</taxon>
        <taxon>Dysgonomonadaceae</taxon>
        <taxon>Dysgonomonas</taxon>
    </lineage>
</organism>
<keyword evidence="2" id="KW-1185">Reference proteome</keyword>
<sequence>MDRKTFPGFSQMTTSEVSVFAKTLMNDGYTLEEALEFMEGIDRCLVIQASASLINRFAGKARWNRKTAKQVLFDTAMQIPIPERFLNNNENE</sequence>
<dbReference type="EMBL" id="JBHSGN010000024">
    <property type="protein sequence ID" value="MFC4672718.1"/>
    <property type="molecule type" value="Genomic_DNA"/>
</dbReference>
<dbReference type="RefSeq" id="WP_379993915.1">
    <property type="nucleotide sequence ID" value="NZ_JBHSGN010000024.1"/>
</dbReference>
<evidence type="ECO:0000313" key="2">
    <source>
        <dbReference type="Proteomes" id="UP001596023"/>
    </source>
</evidence>
<dbReference type="Proteomes" id="UP001596023">
    <property type="component" value="Unassembled WGS sequence"/>
</dbReference>
<accession>A0ABV9KRW6</accession>
<evidence type="ECO:0000313" key="1">
    <source>
        <dbReference type="EMBL" id="MFC4672718.1"/>
    </source>
</evidence>